<keyword evidence="2" id="KW-0560">Oxidoreductase</keyword>
<name>A0AAW2S9C3_SESRA</name>
<sequence>MATEEQPGKEHLMDPIPQALSPDYRQANKLHGKVALVTGGDSGIGRHALKHMKEGSSIINSTSVVAYCGSDILLDYCSTKGAIVSFTRGLSLQLVEKGIRVNAVAAGPVWTPLQVSTKPEELIKKIGSETPMGRAAQPHEIAPSYVFLASHESSYFTGQVLHPNGGMIVNA</sequence>
<dbReference type="PANTHER" id="PTHR48107">
    <property type="entry name" value="NADPH-DEPENDENT ALDEHYDE REDUCTASE-LIKE PROTEIN, CHLOROPLASTIC-RELATED"/>
    <property type="match status" value="1"/>
</dbReference>
<proteinExistence type="inferred from homology"/>
<accession>A0AAW2S9C3</accession>
<dbReference type="PRINTS" id="PR00081">
    <property type="entry name" value="GDHRDH"/>
</dbReference>
<evidence type="ECO:0000256" key="2">
    <source>
        <dbReference type="ARBA" id="ARBA00023002"/>
    </source>
</evidence>
<evidence type="ECO:0000256" key="1">
    <source>
        <dbReference type="ARBA" id="ARBA00006484"/>
    </source>
</evidence>
<dbReference type="SUPFAM" id="SSF51735">
    <property type="entry name" value="NAD(P)-binding Rossmann-fold domains"/>
    <property type="match status" value="2"/>
</dbReference>
<dbReference type="EMBL" id="JACGWJ010000011">
    <property type="protein sequence ID" value="KAL0388642.1"/>
    <property type="molecule type" value="Genomic_DNA"/>
</dbReference>
<dbReference type="InterPro" id="IPR036291">
    <property type="entry name" value="NAD(P)-bd_dom_sf"/>
</dbReference>
<reference evidence="3" key="1">
    <citation type="submission" date="2020-06" db="EMBL/GenBank/DDBJ databases">
        <authorList>
            <person name="Li T."/>
            <person name="Hu X."/>
            <person name="Zhang T."/>
            <person name="Song X."/>
            <person name="Zhang H."/>
            <person name="Dai N."/>
            <person name="Sheng W."/>
            <person name="Hou X."/>
            <person name="Wei L."/>
        </authorList>
    </citation>
    <scope>NUCLEOTIDE SEQUENCE</scope>
    <source>
        <strain evidence="3">G02</strain>
        <tissue evidence="3">Leaf</tissue>
    </source>
</reference>
<dbReference type="Gene3D" id="3.40.50.720">
    <property type="entry name" value="NAD(P)-binding Rossmann-like Domain"/>
    <property type="match status" value="2"/>
</dbReference>
<reference evidence="3" key="2">
    <citation type="journal article" date="2024" name="Plant">
        <title>Genomic evolution and insights into agronomic trait innovations of Sesamum species.</title>
        <authorList>
            <person name="Miao H."/>
            <person name="Wang L."/>
            <person name="Qu L."/>
            <person name="Liu H."/>
            <person name="Sun Y."/>
            <person name="Le M."/>
            <person name="Wang Q."/>
            <person name="Wei S."/>
            <person name="Zheng Y."/>
            <person name="Lin W."/>
            <person name="Duan Y."/>
            <person name="Cao H."/>
            <person name="Xiong S."/>
            <person name="Wang X."/>
            <person name="Wei L."/>
            <person name="Li C."/>
            <person name="Ma Q."/>
            <person name="Ju M."/>
            <person name="Zhao R."/>
            <person name="Li G."/>
            <person name="Mu C."/>
            <person name="Tian Q."/>
            <person name="Mei H."/>
            <person name="Zhang T."/>
            <person name="Gao T."/>
            <person name="Zhang H."/>
        </authorList>
    </citation>
    <scope>NUCLEOTIDE SEQUENCE</scope>
    <source>
        <strain evidence="3">G02</strain>
    </source>
</reference>
<evidence type="ECO:0000313" key="3">
    <source>
        <dbReference type="EMBL" id="KAL0388642.1"/>
    </source>
</evidence>
<dbReference type="Pfam" id="PF13561">
    <property type="entry name" value="adh_short_C2"/>
    <property type="match status" value="1"/>
</dbReference>
<dbReference type="InterPro" id="IPR002347">
    <property type="entry name" value="SDR_fam"/>
</dbReference>
<comment type="similarity">
    <text evidence="1">Belongs to the short-chain dehydrogenases/reductases (SDR) family.</text>
</comment>
<organism evidence="3">
    <name type="scientific">Sesamum radiatum</name>
    <name type="common">Black benniseed</name>
    <dbReference type="NCBI Taxonomy" id="300843"/>
    <lineage>
        <taxon>Eukaryota</taxon>
        <taxon>Viridiplantae</taxon>
        <taxon>Streptophyta</taxon>
        <taxon>Embryophyta</taxon>
        <taxon>Tracheophyta</taxon>
        <taxon>Spermatophyta</taxon>
        <taxon>Magnoliopsida</taxon>
        <taxon>eudicotyledons</taxon>
        <taxon>Gunneridae</taxon>
        <taxon>Pentapetalae</taxon>
        <taxon>asterids</taxon>
        <taxon>lamiids</taxon>
        <taxon>Lamiales</taxon>
        <taxon>Pedaliaceae</taxon>
        <taxon>Sesamum</taxon>
    </lineage>
</organism>
<dbReference type="PROSITE" id="PS00061">
    <property type="entry name" value="ADH_SHORT"/>
    <property type="match status" value="1"/>
</dbReference>
<protein>
    <submittedName>
        <fullName evidence="3">Glucose and ribitol dehydrogenase</fullName>
    </submittedName>
</protein>
<gene>
    <name evidence="3" type="ORF">Sradi_2746000</name>
</gene>
<dbReference type="AlphaFoldDB" id="A0AAW2S9C3"/>
<dbReference type="PANTHER" id="PTHR48107:SF16">
    <property type="entry name" value="NADPH-DEPENDENT ALDEHYDE REDUCTASE 1, CHLOROPLASTIC"/>
    <property type="match status" value="1"/>
</dbReference>
<comment type="caution">
    <text evidence="3">The sequence shown here is derived from an EMBL/GenBank/DDBJ whole genome shotgun (WGS) entry which is preliminary data.</text>
</comment>
<dbReference type="InterPro" id="IPR020904">
    <property type="entry name" value="Sc_DH/Rdtase_CS"/>
</dbReference>
<dbReference type="GO" id="GO:0016614">
    <property type="term" value="F:oxidoreductase activity, acting on CH-OH group of donors"/>
    <property type="evidence" value="ECO:0007669"/>
    <property type="project" value="UniProtKB-ARBA"/>
</dbReference>